<evidence type="ECO:0000256" key="9">
    <source>
        <dbReference type="HAMAP-Rule" id="MF_00009"/>
    </source>
</evidence>
<dbReference type="SUPFAM" id="SSF55486">
    <property type="entry name" value="Metalloproteases ('zincins'), catalytic domain"/>
    <property type="match status" value="1"/>
</dbReference>
<evidence type="ECO:0000256" key="5">
    <source>
        <dbReference type="ARBA" id="ARBA00022723"/>
    </source>
</evidence>
<dbReference type="GO" id="GO:0005737">
    <property type="term" value="C:cytoplasm"/>
    <property type="evidence" value="ECO:0007669"/>
    <property type="project" value="UniProtKB-SubCell"/>
</dbReference>
<dbReference type="EC" id="3.1.-.-" evidence="9"/>
<dbReference type="PATRIC" id="fig|1703775.3.peg.3293"/>
<comment type="function">
    <text evidence="9">Single strand-specific metallo-endoribonuclease involved in late-stage 70S ribosome quality control and in maturation of the 3' terminus of the 16S rRNA.</text>
</comment>
<dbReference type="PROSITE" id="PS01306">
    <property type="entry name" value="UPF0054"/>
    <property type="match status" value="1"/>
</dbReference>
<keyword evidence="8 9" id="KW-0862">Zinc</keyword>
<dbReference type="HAMAP" id="MF_00009">
    <property type="entry name" value="Endoribonucl_YbeY"/>
    <property type="match status" value="1"/>
</dbReference>
<keyword evidence="4 9" id="KW-0540">Nuclease</keyword>
<dbReference type="GO" id="GO:0004222">
    <property type="term" value="F:metalloendopeptidase activity"/>
    <property type="evidence" value="ECO:0007669"/>
    <property type="project" value="InterPro"/>
</dbReference>
<evidence type="ECO:0000256" key="2">
    <source>
        <dbReference type="ARBA" id="ARBA00022517"/>
    </source>
</evidence>
<dbReference type="EMBL" id="LIZX01000081">
    <property type="protein sequence ID" value="KPJ66419.1"/>
    <property type="molecule type" value="Genomic_DNA"/>
</dbReference>
<dbReference type="GO" id="GO:0006364">
    <property type="term" value="P:rRNA processing"/>
    <property type="evidence" value="ECO:0007669"/>
    <property type="project" value="UniProtKB-UniRule"/>
</dbReference>
<feature type="binding site" evidence="9">
    <location>
        <position position="91"/>
    </location>
    <ligand>
        <name>Zn(2+)</name>
        <dbReference type="ChEBI" id="CHEBI:29105"/>
        <note>catalytic</note>
    </ligand>
</feature>
<feature type="binding site" evidence="9">
    <location>
        <position position="87"/>
    </location>
    <ligand>
        <name>Zn(2+)</name>
        <dbReference type="ChEBI" id="CHEBI:29105"/>
        <note>catalytic</note>
    </ligand>
</feature>
<reference evidence="10 11" key="1">
    <citation type="journal article" date="2015" name="Microbiome">
        <title>Genomic resolution of linkages in carbon, nitrogen, and sulfur cycling among widespread estuary sediment bacteria.</title>
        <authorList>
            <person name="Baker B.J."/>
            <person name="Lazar C.S."/>
            <person name="Teske A.P."/>
            <person name="Dick G.J."/>
        </authorList>
    </citation>
    <scope>NUCLEOTIDE SEQUENCE [LARGE SCALE GENOMIC DNA]</scope>
    <source>
        <strain evidence="10">DG_54_3</strain>
    </source>
</reference>
<feature type="binding site" evidence="9">
    <location>
        <position position="97"/>
    </location>
    <ligand>
        <name>Zn(2+)</name>
        <dbReference type="ChEBI" id="CHEBI:29105"/>
        <note>catalytic</note>
    </ligand>
</feature>
<comment type="cofactor">
    <cofactor evidence="9">
        <name>Zn(2+)</name>
        <dbReference type="ChEBI" id="CHEBI:29105"/>
    </cofactor>
    <text evidence="9">Binds 1 zinc ion.</text>
</comment>
<name>A0A0S7XVW6_UNCSA</name>
<dbReference type="PANTHER" id="PTHR46986:SF1">
    <property type="entry name" value="ENDORIBONUCLEASE YBEY, CHLOROPLASTIC"/>
    <property type="match status" value="1"/>
</dbReference>
<evidence type="ECO:0000256" key="3">
    <source>
        <dbReference type="ARBA" id="ARBA00022552"/>
    </source>
</evidence>
<dbReference type="Proteomes" id="UP000051861">
    <property type="component" value="Unassembled WGS sequence"/>
</dbReference>
<dbReference type="AlphaFoldDB" id="A0A0S7XVW6"/>
<evidence type="ECO:0000256" key="4">
    <source>
        <dbReference type="ARBA" id="ARBA00022722"/>
    </source>
</evidence>
<comment type="subcellular location">
    <subcellularLocation>
        <location evidence="9">Cytoplasm</location>
    </subcellularLocation>
</comment>
<keyword evidence="7 9" id="KW-0378">Hydrolase</keyword>
<accession>A0A0S7XVW6</accession>
<gene>
    <name evidence="9" type="primary">ybeY</name>
    <name evidence="10" type="ORF">AMJ44_08370</name>
</gene>
<dbReference type="Gene3D" id="3.40.390.30">
    <property type="entry name" value="Metalloproteases ('zincins'), catalytic domain"/>
    <property type="match status" value="1"/>
</dbReference>
<dbReference type="InterPro" id="IPR020549">
    <property type="entry name" value="YbeY_CS"/>
</dbReference>
<sequence>MYERLIKKILKREKAKGRINLVLMNDREIKKLNRKFRNKDKATDVLAFPMGEEGILGDIAISMETAKRNAKRFGISYKYELKRLVVHGVLHLLGYKHGKEMRDAEEVYQKL</sequence>
<dbReference type="NCBIfam" id="TIGR00043">
    <property type="entry name" value="rRNA maturation RNase YbeY"/>
    <property type="match status" value="1"/>
</dbReference>
<evidence type="ECO:0000256" key="6">
    <source>
        <dbReference type="ARBA" id="ARBA00022759"/>
    </source>
</evidence>
<dbReference type="InterPro" id="IPR023091">
    <property type="entry name" value="MetalPrtase_cat_dom_sf_prd"/>
</dbReference>
<keyword evidence="5 9" id="KW-0479">Metal-binding</keyword>
<organism evidence="10 11">
    <name type="scientific">candidate division WOR-1 bacterium DG_54_3</name>
    <dbReference type="NCBI Taxonomy" id="1703775"/>
    <lineage>
        <taxon>Bacteria</taxon>
        <taxon>Bacillati</taxon>
        <taxon>Saganbacteria</taxon>
    </lineage>
</organism>
<evidence type="ECO:0000256" key="1">
    <source>
        <dbReference type="ARBA" id="ARBA00010875"/>
    </source>
</evidence>
<dbReference type="GO" id="GO:0004521">
    <property type="term" value="F:RNA endonuclease activity"/>
    <property type="evidence" value="ECO:0007669"/>
    <property type="project" value="UniProtKB-UniRule"/>
</dbReference>
<evidence type="ECO:0000313" key="10">
    <source>
        <dbReference type="EMBL" id="KPJ66419.1"/>
    </source>
</evidence>
<dbReference type="PANTHER" id="PTHR46986">
    <property type="entry name" value="ENDORIBONUCLEASE YBEY, CHLOROPLASTIC"/>
    <property type="match status" value="1"/>
</dbReference>
<dbReference type="GO" id="GO:0008270">
    <property type="term" value="F:zinc ion binding"/>
    <property type="evidence" value="ECO:0007669"/>
    <property type="project" value="UniProtKB-UniRule"/>
</dbReference>
<dbReference type="Pfam" id="PF02130">
    <property type="entry name" value="YbeY"/>
    <property type="match status" value="1"/>
</dbReference>
<evidence type="ECO:0000256" key="8">
    <source>
        <dbReference type="ARBA" id="ARBA00022833"/>
    </source>
</evidence>
<keyword evidence="6 9" id="KW-0255">Endonuclease</keyword>
<evidence type="ECO:0000313" key="11">
    <source>
        <dbReference type="Proteomes" id="UP000051861"/>
    </source>
</evidence>
<keyword evidence="9" id="KW-0963">Cytoplasm</keyword>
<keyword evidence="3 9" id="KW-0698">rRNA processing</keyword>
<keyword evidence="2 9" id="KW-0690">Ribosome biogenesis</keyword>
<comment type="caution">
    <text evidence="10">The sequence shown here is derived from an EMBL/GenBank/DDBJ whole genome shotgun (WGS) entry which is preliminary data.</text>
</comment>
<dbReference type="InterPro" id="IPR002036">
    <property type="entry name" value="YbeY"/>
</dbReference>
<evidence type="ECO:0000256" key="7">
    <source>
        <dbReference type="ARBA" id="ARBA00022801"/>
    </source>
</evidence>
<proteinExistence type="inferred from homology"/>
<protein>
    <recommendedName>
        <fullName evidence="9">Endoribonuclease YbeY</fullName>
        <ecNumber evidence="9">3.1.-.-</ecNumber>
    </recommendedName>
</protein>
<comment type="similarity">
    <text evidence="1 9">Belongs to the endoribonuclease YbeY family.</text>
</comment>